<name>A0A8S3Z7K0_9EUPU</name>
<protein>
    <submittedName>
        <fullName evidence="2">Uncharacterized protein</fullName>
    </submittedName>
</protein>
<reference evidence="2" key="1">
    <citation type="submission" date="2021-04" db="EMBL/GenBank/DDBJ databases">
        <authorList>
            <consortium name="Molecular Ecology Group"/>
        </authorList>
    </citation>
    <scope>NUCLEOTIDE SEQUENCE</scope>
</reference>
<dbReference type="InterPro" id="IPR001299">
    <property type="entry name" value="Ependymin"/>
</dbReference>
<evidence type="ECO:0000313" key="2">
    <source>
        <dbReference type="EMBL" id="CAG5124148.1"/>
    </source>
</evidence>
<dbReference type="PANTHER" id="PTHR10697">
    <property type="entry name" value="MAMMALIAN EPENDYMIN-RELATED PROTEIN 1"/>
    <property type="match status" value="1"/>
</dbReference>
<dbReference type="GO" id="GO:0005576">
    <property type="term" value="C:extracellular region"/>
    <property type="evidence" value="ECO:0007669"/>
    <property type="project" value="InterPro"/>
</dbReference>
<dbReference type="EMBL" id="CAJHNH020001709">
    <property type="protein sequence ID" value="CAG5124148.1"/>
    <property type="molecule type" value="Genomic_DNA"/>
</dbReference>
<dbReference type="GO" id="GO:0007160">
    <property type="term" value="P:cell-matrix adhesion"/>
    <property type="evidence" value="ECO:0007669"/>
    <property type="project" value="InterPro"/>
</dbReference>
<proteinExistence type="predicted"/>
<dbReference type="PANTHER" id="PTHR10697:SF13">
    <property type="entry name" value="RICIN B LECTIN DOMAIN-CONTAINING PROTEIN"/>
    <property type="match status" value="1"/>
</dbReference>
<dbReference type="GO" id="GO:0005509">
    <property type="term" value="F:calcium ion binding"/>
    <property type="evidence" value="ECO:0007669"/>
    <property type="project" value="InterPro"/>
</dbReference>
<feature type="chain" id="PRO_5035807199" evidence="1">
    <location>
        <begin position="20"/>
        <end position="218"/>
    </location>
</feature>
<keyword evidence="1" id="KW-0732">Signal</keyword>
<feature type="signal peptide" evidence="1">
    <location>
        <begin position="1"/>
        <end position="19"/>
    </location>
</feature>
<gene>
    <name evidence="2" type="ORF">CUNI_LOCUS9706</name>
</gene>
<keyword evidence="3" id="KW-1185">Reference proteome</keyword>
<sequence>MAVAQIIVLLCSVVALSAACCTPDQWEGEEATIGGYAGRRRTGLVKEFIAVAYDAVNKRTAAFLDYRRGEHSNKFRIVTRYENDKGRLYVVNLKDRKCWSKTLERPFRKACIPSEAKPIGSYYLGLKDGFKVTGYDFRGKSINAFVSVQPLDNNQCVPVTEAVYGRLNRVDFIQNIGFINVAPGIKNETVFEIPKECEKQEEFTLAEELTREHFIMAI</sequence>
<dbReference type="GO" id="GO:0005764">
    <property type="term" value="C:lysosome"/>
    <property type="evidence" value="ECO:0007669"/>
    <property type="project" value="TreeGrafter"/>
</dbReference>
<organism evidence="2 3">
    <name type="scientific">Candidula unifasciata</name>
    <dbReference type="NCBI Taxonomy" id="100452"/>
    <lineage>
        <taxon>Eukaryota</taxon>
        <taxon>Metazoa</taxon>
        <taxon>Spiralia</taxon>
        <taxon>Lophotrochozoa</taxon>
        <taxon>Mollusca</taxon>
        <taxon>Gastropoda</taxon>
        <taxon>Heterobranchia</taxon>
        <taxon>Euthyneura</taxon>
        <taxon>Panpulmonata</taxon>
        <taxon>Eupulmonata</taxon>
        <taxon>Stylommatophora</taxon>
        <taxon>Helicina</taxon>
        <taxon>Helicoidea</taxon>
        <taxon>Geomitridae</taxon>
        <taxon>Candidula</taxon>
    </lineage>
</organism>
<evidence type="ECO:0000313" key="3">
    <source>
        <dbReference type="Proteomes" id="UP000678393"/>
    </source>
</evidence>
<dbReference type="Pfam" id="PF00811">
    <property type="entry name" value="Ependymin"/>
    <property type="match status" value="1"/>
</dbReference>
<accession>A0A8S3Z7K0</accession>
<comment type="caution">
    <text evidence="2">The sequence shown here is derived from an EMBL/GenBank/DDBJ whole genome shotgun (WGS) entry which is preliminary data.</text>
</comment>
<dbReference type="Proteomes" id="UP000678393">
    <property type="component" value="Unassembled WGS sequence"/>
</dbReference>
<evidence type="ECO:0000256" key="1">
    <source>
        <dbReference type="SAM" id="SignalP"/>
    </source>
</evidence>
<dbReference type="OrthoDB" id="10001248at2759"/>
<dbReference type="AlphaFoldDB" id="A0A8S3Z7K0"/>